<evidence type="ECO:0000313" key="2">
    <source>
        <dbReference type="EMBL" id="PWK76529.1"/>
    </source>
</evidence>
<dbReference type="Pfam" id="PF05685">
    <property type="entry name" value="Uma2"/>
    <property type="match status" value="1"/>
</dbReference>
<dbReference type="AlphaFoldDB" id="A0A316H604"/>
<proteinExistence type="predicted"/>
<gene>
    <name evidence="2" type="ORF">LX99_03395</name>
</gene>
<dbReference type="CDD" id="cd06260">
    <property type="entry name" value="DUF820-like"/>
    <property type="match status" value="1"/>
</dbReference>
<dbReference type="GO" id="GO:0004519">
    <property type="term" value="F:endonuclease activity"/>
    <property type="evidence" value="ECO:0007669"/>
    <property type="project" value="UniProtKB-KW"/>
</dbReference>
<name>A0A316H604_9SPHI</name>
<sequence length="194" mass="22175">MQLSDLDFSKTYSYADYLQWTFEDRLELIKGKIFKMTPAPASLHQKISMRLSSELYFFLKNKPCQIYAAPFDVRLARKGESEDKKIFTVVQPDICIICDPSKVDTRGCTGAPDIVVEILSPGNNQKELRNKYEVYEESGVKEYWIVSPQDKTFLKYTLIANGYQPSKLMTMGDIITTPILPGFELSLDIVFADN</sequence>
<dbReference type="RefSeq" id="WP_022831385.1">
    <property type="nucleotide sequence ID" value="NZ_QGHA01000006.1"/>
</dbReference>
<reference evidence="2 3" key="1">
    <citation type="submission" date="2018-05" db="EMBL/GenBank/DDBJ databases">
        <title>Genomic Encyclopedia of Archaeal and Bacterial Type Strains, Phase II (KMG-II): from individual species to whole genera.</title>
        <authorList>
            <person name="Goeker M."/>
        </authorList>
    </citation>
    <scope>NUCLEOTIDE SEQUENCE [LARGE SCALE GENOMIC DNA]</scope>
    <source>
        <strain evidence="2 3">DSM 19975</strain>
    </source>
</reference>
<dbReference type="EMBL" id="QGHA01000006">
    <property type="protein sequence ID" value="PWK76529.1"/>
    <property type="molecule type" value="Genomic_DNA"/>
</dbReference>
<keyword evidence="2" id="KW-0378">Hydrolase</keyword>
<organism evidence="2 3">
    <name type="scientific">Mucilaginibacter oryzae</name>
    <dbReference type="NCBI Taxonomy" id="468058"/>
    <lineage>
        <taxon>Bacteria</taxon>
        <taxon>Pseudomonadati</taxon>
        <taxon>Bacteroidota</taxon>
        <taxon>Sphingobacteriia</taxon>
        <taxon>Sphingobacteriales</taxon>
        <taxon>Sphingobacteriaceae</taxon>
        <taxon>Mucilaginibacter</taxon>
    </lineage>
</organism>
<keyword evidence="2" id="KW-0540">Nuclease</keyword>
<evidence type="ECO:0000313" key="3">
    <source>
        <dbReference type="Proteomes" id="UP000245678"/>
    </source>
</evidence>
<dbReference type="InterPro" id="IPR008538">
    <property type="entry name" value="Uma2"/>
</dbReference>
<comment type="caution">
    <text evidence="2">The sequence shown here is derived from an EMBL/GenBank/DDBJ whole genome shotgun (WGS) entry which is preliminary data.</text>
</comment>
<dbReference type="InterPro" id="IPR012296">
    <property type="entry name" value="Nuclease_put_TT1808"/>
</dbReference>
<dbReference type="SUPFAM" id="SSF52980">
    <property type="entry name" value="Restriction endonuclease-like"/>
    <property type="match status" value="1"/>
</dbReference>
<dbReference type="PANTHER" id="PTHR36558">
    <property type="entry name" value="GLR1098 PROTEIN"/>
    <property type="match status" value="1"/>
</dbReference>
<dbReference type="InterPro" id="IPR011335">
    <property type="entry name" value="Restrct_endonuc-II-like"/>
</dbReference>
<protein>
    <submittedName>
        <fullName evidence="2">Uma2 family endonuclease</fullName>
    </submittedName>
</protein>
<dbReference type="Gene3D" id="3.90.1570.10">
    <property type="entry name" value="tt1808, chain A"/>
    <property type="match status" value="1"/>
</dbReference>
<feature type="domain" description="Putative restriction endonuclease" evidence="1">
    <location>
        <begin position="15"/>
        <end position="187"/>
    </location>
</feature>
<accession>A0A316H604</accession>
<evidence type="ECO:0000259" key="1">
    <source>
        <dbReference type="Pfam" id="PF05685"/>
    </source>
</evidence>
<keyword evidence="2" id="KW-0255">Endonuclease</keyword>
<keyword evidence="3" id="KW-1185">Reference proteome</keyword>
<dbReference type="PANTHER" id="PTHR36558:SF1">
    <property type="entry name" value="RESTRICTION ENDONUCLEASE DOMAIN-CONTAINING PROTEIN-RELATED"/>
    <property type="match status" value="1"/>
</dbReference>
<dbReference type="Proteomes" id="UP000245678">
    <property type="component" value="Unassembled WGS sequence"/>
</dbReference>